<dbReference type="GO" id="GO:0006777">
    <property type="term" value="P:Mo-molybdopterin cofactor biosynthetic process"/>
    <property type="evidence" value="ECO:0007669"/>
    <property type="project" value="UniProtKB-KW"/>
</dbReference>
<evidence type="ECO:0000256" key="10">
    <source>
        <dbReference type="ARBA" id="ARBA00030781"/>
    </source>
</evidence>
<accession>A0A931HA44</accession>
<feature type="region of interest" description="Disordered" evidence="13">
    <location>
        <begin position="1"/>
        <end position="22"/>
    </location>
</feature>
<comment type="caution">
    <text evidence="14">The sequence shown here is derived from an EMBL/GenBank/DDBJ whole genome shotgun (WGS) entry which is preliminary data.</text>
</comment>
<evidence type="ECO:0000256" key="13">
    <source>
        <dbReference type="SAM" id="MobiDB-lite"/>
    </source>
</evidence>
<evidence type="ECO:0000256" key="1">
    <source>
        <dbReference type="ARBA" id="ARBA00005046"/>
    </source>
</evidence>
<feature type="compositionally biased region" description="Polar residues" evidence="13">
    <location>
        <begin position="1"/>
        <end position="16"/>
    </location>
</feature>
<protein>
    <recommendedName>
        <fullName evidence="4">Molybdopterin synthase catalytic subunit</fullName>
        <ecNumber evidence="3">2.8.1.12</ecNumber>
    </recommendedName>
    <alternativeName>
        <fullName evidence="10">MPT synthase subunit 2</fullName>
    </alternativeName>
    <alternativeName>
        <fullName evidence="8">Molybdenum cofactor biosynthesis protein E</fullName>
    </alternativeName>
    <alternativeName>
        <fullName evidence="9">Molybdopterin-converting factor large subunit</fullName>
    </alternativeName>
    <alternativeName>
        <fullName evidence="11">Molybdopterin-converting factor subunit 2</fullName>
    </alternativeName>
</protein>
<comment type="function">
    <text evidence="6">Converts molybdopterin precursor Z into molybdopterin. This requires the incorporation of two sulfur atoms into precursor Z to generate a dithiolene group. The sulfur is provided by MoaD.</text>
</comment>
<comment type="subunit">
    <text evidence="7">Heterotetramer of 2 MoaD subunits and 2 MoaE subunits. Also stable as homodimer. The enzyme changes between these two forms during catalysis.</text>
</comment>
<comment type="similarity">
    <text evidence="2">Belongs to the MoaE family.</text>
</comment>
<evidence type="ECO:0000256" key="7">
    <source>
        <dbReference type="ARBA" id="ARBA00026066"/>
    </source>
</evidence>
<evidence type="ECO:0000256" key="9">
    <source>
        <dbReference type="ARBA" id="ARBA00030407"/>
    </source>
</evidence>
<evidence type="ECO:0000256" key="4">
    <source>
        <dbReference type="ARBA" id="ARBA00013858"/>
    </source>
</evidence>
<keyword evidence="15" id="KW-1185">Reference proteome</keyword>
<evidence type="ECO:0000313" key="14">
    <source>
        <dbReference type="EMBL" id="MBH0111749.1"/>
    </source>
</evidence>
<dbReference type="InterPro" id="IPR003448">
    <property type="entry name" value="Mopterin_biosynth_MoaE"/>
</dbReference>
<dbReference type="EMBL" id="JADZGI010000001">
    <property type="protein sequence ID" value="MBH0111749.1"/>
    <property type="molecule type" value="Genomic_DNA"/>
</dbReference>
<comment type="pathway">
    <text evidence="1">Cofactor biosynthesis; molybdopterin biosynthesis.</text>
</comment>
<reference evidence="14" key="1">
    <citation type="submission" date="2020-11" db="EMBL/GenBank/DDBJ databases">
        <title>Novosphingobium aureum sp. nov., a marine bacterium isolated from sediment of a salt flat.</title>
        <authorList>
            <person name="Yoo Y."/>
            <person name="Kim J.-J."/>
        </authorList>
    </citation>
    <scope>NUCLEOTIDE SEQUENCE</scope>
    <source>
        <strain evidence="14">YJ-S2-02</strain>
    </source>
</reference>
<sequence>MPPYSRTATRSPSCPRSQAADPGRYRMNADVRLLQSPLDASGELAAFTAAHRAAGGVVSFLGQVREGDGVEALELRHYGPLTEPAMRALGESVLERWSLEGLLILHRAGVMEPGDPIVLVAAAARHRRDAFAAADFAMDHLKSESWFWKREKADGAWRWIEPREQDYADIARWA</sequence>
<evidence type="ECO:0000256" key="5">
    <source>
        <dbReference type="ARBA" id="ARBA00023150"/>
    </source>
</evidence>
<evidence type="ECO:0000256" key="12">
    <source>
        <dbReference type="ARBA" id="ARBA00049878"/>
    </source>
</evidence>
<comment type="catalytic activity">
    <reaction evidence="12">
        <text>2 [molybdopterin-synthase sulfur-carrier protein]-C-terminal-Gly-aminoethanethioate + cyclic pyranopterin phosphate + H2O = molybdopterin + 2 [molybdopterin-synthase sulfur-carrier protein]-C-terminal Gly-Gly + 2 H(+)</text>
        <dbReference type="Rhea" id="RHEA:26333"/>
        <dbReference type="Rhea" id="RHEA-COMP:12202"/>
        <dbReference type="Rhea" id="RHEA-COMP:19907"/>
        <dbReference type="ChEBI" id="CHEBI:15377"/>
        <dbReference type="ChEBI" id="CHEBI:15378"/>
        <dbReference type="ChEBI" id="CHEBI:58698"/>
        <dbReference type="ChEBI" id="CHEBI:59648"/>
        <dbReference type="ChEBI" id="CHEBI:90778"/>
        <dbReference type="ChEBI" id="CHEBI:232372"/>
        <dbReference type="EC" id="2.8.1.12"/>
    </reaction>
</comment>
<dbReference type="EC" id="2.8.1.12" evidence="3"/>
<evidence type="ECO:0000313" key="15">
    <source>
        <dbReference type="Proteomes" id="UP000617634"/>
    </source>
</evidence>
<dbReference type="AlphaFoldDB" id="A0A931HA44"/>
<dbReference type="SUPFAM" id="SSF54690">
    <property type="entry name" value="Molybdopterin synthase subunit MoaE"/>
    <property type="match status" value="1"/>
</dbReference>
<gene>
    <name evidence="14" type="ORF">I5E68_02135</name>
</gene>
<evidence type="ECO:0000256" key="3">
    <source>
        <dbReference type="ARBA" id="ARBA00011950"/>
    </source>
</evidence>
<evidence type="ECO:0000256" key="6">
    <source>
        <dbReference type="ARBA" id="ARBA00025448"/>
    </source>
</evidence>
<organism evidence="14 15">
    <name type="scientific">Novosphingobium aureum</name>
    <dbReference type="NCBI Taxonomy" id="2792964"/>
    <lineage>
        <taxon>Bacteria</taxon>
        <taxon>Pseudomonadati</taxon>
        <taxon>Pseudomonadota</taxon>
        <taxon>Alphaproteobacteria</taxon>
        <taxon>Sphingomonadales</taxon>
        <taxon>Sphingomonadaceae</taxon>
        <taxon>Novosphingobium</taxon>
    </lineage>
</organism>
<keyword evidence="5" id="KW-0501">Molybdenum cofactor biosynthesis</keyword>
<proteinExistence type="inferred from homology"/>
<dbReference type="Pfam" id="PF02391">
    <property type="entry name" value="MoaE"/>
    <property type="match status" value="1"/>
</dbReference>
<dbReference type="InterPro" id="IPR036563">
    <property type="entry name" value="MoaE_sf"/>
</dbReference>
<evidence type="ECO:0000256" key="2">
    <source>
        <dbReference type="ARBA" id="ARBA00005426"/>
    </source>
</evidence>
<dbReference type="Gene3D" id="3.90.1170.40">
    <property type="entry name" value="Molybdopterin biosynthesis MoaE subunit"/>
    <property type="match status" value="1"/>
</dbReference>
<evidence type="ECO:0000256" key="8">
    <source>
        <dbReference type="ARBA" id="ARBA00029745"/>
    </source>
</evidence>
<name>A0A931HA44_9SPHN</name>
<dbReference type="Proteomes" id="UP000617634">
    <property type="component" value="Unassembled WGS sequence"/>
</dbReference>
<dbReference type="PANTHER" id="PTHR23404">
    <property type="entry name" value="MOLYBDOPTERIN SYNTHASE RELATED"/>
    <property type="match status" value="1"/>
</dbReference>
<dbReference type="GO" id="GO:0030366">
    <property type="term" value="F:molybdopterin synthase activity"/>
    <property type="evidence" value="ECO:0007669"/>
    <property type="project" value="UniProtKB-EC"/>
</dbReference>
<evidence type="ECO:0000256" key="11">
    <source>
        <dbReference type="ARBA" id="ARBA00032474"/>
    </source>
</evidence>